<organism evidence="2 3">
    <name type="scientific">Helobdella robusta</name>
    <name type="common">Californian leech</name>
    <dbReference type="NCBI Taxonomy" id="6412"/>
    <lineage>
        <taxon>Eukaryota</taxon>
        <taxon>Metazoa</taxon>
        <taxon>Spiralia</taxon>
        <taxon>Lophotrochozoa</taxon>
        <taxon>Annelida</taxon>
        <taxon>Clitellata</taxon>
        <taxon>Hirudinea</taxon>
        <taxon>Rhynchobdellida</taxon>
        <taxon>Glossiphoniidae</taxon>
        <taxon>Helobdella</taxon>
    </lineage>
</organism>
<dbReference type="GeneID" id="20208623"/>
<protein>
    <submittedName>
        <fullName evidence="1 2">Uncharacterized protein</fullName>
    </submittedName>
</protein>
<evidence type="ECO:0000313" key="2">
    <source>
        <dbReference type="EnsemblMetazoa" id="HelroP182615"/>
    </source>
</evidence>
<dbReference type="EnsemblMetazoa" id="HelroT182615">
    <property type="protein sequence ID" value="HelroP182615"/>
    <property type="gene ID" value="HelroG182615"/>
</dbReference>
<dbReference type="RefSeq" id="XP_009031113.1">
    <property type="nucleotide sequence ID" value="XM_009032865.1"/>
</dbReference>
<name>T1FIH4_HELRO</name>
<evidence type="ECO:0000313" key="3">
    <source>
        <dbReference type="Proteomes" id="UP000015101"/>
    </source>
</evidence>
<reference evidence="2" key="3">
    <citation type="submission" date="2015-06" db="UniProtKB">
        <authorList>
            <consortium name="EnsemblMetazoa"/>
        </authorList>
    </citation>
    <scope>IDENTIFICATION</scope>
</reference>
<proteinExistence type="predicted"/>
<gene>
    <name evidence="2" type="primary">20208623</name>
    <name evidence="1" type="ORF">HELRODRAFT_182615</name>
</gene>
<dbReference type="KEGG" id="hro:HELRODRAFT_182615"/>
<reference evidence="1 3" key="2">
    <citation type="journal article" date="2013" name="Nature">
        <title>Insights into bilaterian evolution from three spiralian genomes.</title>
        <authorList>
            <person name="Simakov O."/>
            <person name="Marletaz F."/>
            <person name="Cho S.J."/>
            <person name="Edsinger-Gonzales E."/>
            <person name="Havlak P."/>
            <person name="Hellsten U."/>
            <person name="Kuo D.H."/>
            <person name="Larsson T."/>
            <person name="Lv J."/>
            <person name="Arendt D."/>
            <person name="Savage R."/>
            <person name="Osoegawa K."/>
            <person name="de Jong P."/>
            <person name="Grimwood J."/>
            <person name="Chapman J.A."/>
            <person name="Shapiro H."/>
            <person name="Aerts A."/>
            <person name="Otillar R.P."/>
            <person name="Terry A.Y."/>
            <person name="Boore J.L."/>
            <person name="Grigoriev I.V."/>
            <person name="Lindberg D.R."/>
            <person name="Seaver E.C."/>
            <person name="Weisblat D.A."/>
            <person name="Putnam N.H."/>
            <person name="Rokhsar D.S."/>
        </authorList>
    </citation>
    <scope>NUCLEOTIDE SEQUENCE</scope>
</reference>
<dbReference type="CTD" id="20208623"/>
<sequence length="105" mass="11940">MIDGFHSLSGLKILPQQQPVKVVDQAKSIQYKSFFLGSKKNDLRVFEPSHRVAAQDIAIPSAELLADLKVLRNSETEEQQKRLSKSCKTSKSQRYTRSDEFWGSI</sequence>
<accession>T1FIH4</accession>
<dbReference type="Proteomes" id="UP000015101">
    <property type="component" value="Unassembled WGS sequence"/>
</dbReference>
<evidence type="ECO:0000313" key="1">
    <source>
        <dbReference type="EMBL" id="ESN90788.1"/>
    </source>
</evidence>
<dbReference type="AlphaFoldDB" id="T1FIH4"/>
<reference evidence="3" key="1">
    <citation type="submission" date="2012-12" db="EMBL/GenBank/DDBJ databases">
        <authorList>
            <person name="Hellsten U."/>
            <person name="Grimwood J."/>
            <person name="Chapman J.A."/>
            <person name="Shapiro H."/>
            <person name="Aerts A."/>
            <person name="Otillar R.P."/>
            <person name="Terry A.Y."/>
            <person name="Boore J.L."/>
            <person name="Simakov O."/>
            <person name="Marletaz F."/>
            <person name="Cho S.-J."/>
            <person name="Edsinger-Gonzales E."/>
            <person name="Havlak P."/>
            <person name="Kuo D.-H."/>
            <person name="Larsson T."/>
            <person name="Lv J."/>
            <person name="Arendt D."/>
            <person name="Savage R."/>
            <person name="Osoegawa K."/>
            <person name="de Jong P."/>
            <person name="Lindberg D.R."/>
            <person name="Seaver E.C."/>
            <person name="Weisblat D.A."/>
            <person name="Putnam N.H."/>
            <person name="Grigoriev I.V."/>
            <person name="Rokhsar D.S."/>
        </authorList>
    </citation>
    <scope>NUCLEOTIDE SEQUENCE</scope>
</reference>
<dbReference type="EMBL" id="AMQM01008279">
    <property type="status" value="NOT_ANNOTATED_CDS"/>
    <property type="molecule type" value="Genomic_DNA"/>
</dbReference>
<dbReference type="InParanoid" id="T1FIH4"/>
<dbReference type="HOGENOM" id="CLU_2239482_0_0_1"/>
<keyword evidence="3" id="KW-1185">Reference proteome</keyword>
<dbReference type="EMBL" id="KB097747">
    <property type="protein sequence ID" value="ESN90788.1"/>
    <property type="molecule type" value="Genomic_DNA"/>
</dbReference>